<dbReference type="OMA" id="IRPKWRW"/>
<protein>
    <recommendedName>
        <fullName evidence="5">Peptidase S33 tripeptidyl aminopeptidase-like C-terminal domain-containing protein</fullName>
    </recommendedName>
</protein>
<dbReference type="InParanoid" id="J0WWN6"/>
<evidence type="ECO:0000259" key="5">
    <source>
        <dbReference type="Pfam" id="PF08386"/>
    </source>
</evidence>
<feature type="region of interest" description="Disordered" evidence="3">
    <location>
        <begin position="1"/>
        <end position="53"/>
    </location>
</feature>
<dbReference type="InterPro" id="IPR029058">
    <property type="entry name" value="AB_hydrolase_fold"/>
</dbReference>
<keyword evidence="4" id="KW-0472">Membrane</keyword>
<evidence type="ECO:0000313" key="6">
    <source>
        <dbReference type="EMBL" id="EJD40817.1"/>
    </source>
</evidence>
<evidence type="ECO:0000256" key="1">
    <source>
        <dbReference type="ARBA" id="ARBA00010088"/>
    </source>
</evidence>
<gene>
    <name evidence="6" type="ORF">AURDEDRAFT_170010</name>
</gene>
<dbReference type="SUPFAM" id="SSF53474">
    <property type="entry name" value="alpha/beta-Hydrolases"/>
    <property type="match status" value="2"/>
</dbReference>
<dbReference type="Gene3D" id="3.40.50.1820">
    <property type="entry name" value="alpha/beta hydrolase"/>
    <property type="match status" value="2"/>
</dbReference>
<evidence type="ECO:0000256" key="4">
    <source>
        <dbReference type="SAM" id="Phobius"/>
    </source>
</evidence>
<dbReference type="Pfam" id="PF08386">
    <property type="entry name" value="Abhydrolase_4"/>
    <property type="match status" value="2"/>
</dbReference>
<dbReference type="eggNOG" id="ENOG502SK8U">
    <property type="taxonomic scope" value="Eukaryota"/>
</dbReference>
<keyword evidence="4" id="KW-0812">Transmembrane</keyword>
<dbReference type="KEGG" id="adl:AURDEDRAFT_170010"/>
<evidence type="ECO:0000256" key="2">
    <source>
        <dbReference type="ARBA" id="ARBA00022801"/>
    </source>
</evidence>
<dbReference type="EMBL" id="JH687798">
    <property type="protein sequence ID" value="EJD40817.1"/>
    <property type="molecule type" value="Genomic_DNA"/>
</dbReference>
<dbReference type="Proteomes" id="UP000006514">
    <property type="component" value="Unassembled WGS sequence"/>
</dbReference>
<reference evidence="7" key="1">
    <citation type="journal article" date="2012" name="Science">
        <title>The Paleozoic origin of enzymatic lignin decomposition reconstructed from 31 fungal genomes.</title>
        <authorList>
            <person name="Floudas D."/>
            <person name="Binder M."/>
            <person name="Riley R."/>
            <person name="Barry K."/>
            <person name="Blanchette R.A."/>
            <person name="Henrissat B."/>
            <person name="Martinez A.T."/>
            <person name="Otillar R."/>
            <person name="Spatafora J.W."/>
            <person name="Yadav J.S."/>
            <person name="Aerts A."/>
            <person name="Benoit I."/>
            <person name="Boyd A."/>
            <person name="Carlson A."/>
            <person name="Copeland A."/>
            <person name="Coutinho P.M."/>
            <person name="de Vries R.P."/>
            <person name="Ferreira P."/>
            <person name="Findley K."/>
            <person name="Foster B."/>
            <person name="Gaskell J."/>
            <person name="Glotzer D."/>
            <person name="Gorecki P."/>
            <person name="Heitman J."/>
            <person name="Hesse C."/>
            <person name="Hori C."/>
            <person name="Igarashi K."/>
            <person name="Jurgens J.A."/>
            <person name="Kallen N."/>
            <person name="Kersten P."/>
            <person name="Kohler A."/>
            <person name="Kuees U."/>
            <person name="Kumar T.K.A."/>
            <person name="Kuo A."/>
            <person name="LaButti K."/>
            <person name="Larrondo L.F."/>
            <person name="Lindquist E."/>
            <person name="Ling A."/>
            <person name="Lombard V."/>
            <person name="Lucas S."/>
            <person name="Lundell T."/>
            <person name="Martin R."/>
            <person name="McLaughlin D.J."/>
            <person name="Morgenstern I."/>
            <person name="Morin E."/>
            <person name="Murat C."/>
            <person name="Nagy L.G."/>
            <person name="Nolan M."/>
            <person name="Ohm R.A."/>
            <person name="Patyshakuliyeva A."/>
            <person name="Rokas A."/>
            <person name="Ruiz-Duenas F.J."/>
            <person name="Sabat G."/>
            <person name="Salamov A."/>
            <person name="Samejima M."/>
            <person name="Schmutz J."/>
            <person name="Slot J.C."/>
            <person name="St John F."/>
            <person name="Stenlid J."/>
            <person name="Sun H."/>
            <person name="Sun S."/>
            <person name="Syed K."/>
            <person name="Tsang A."/>
            <person name="Wiebenga A."/>
            <person name="Young D."/>
            <person name="Pisabarro A."/>
            <person name="Eastwood D.C."/>
            <person name="Martin F."/>
            <person name="Cullen D."/>
            <person name="Grigoriev I.V."/>
            <person name="Hibbett D.S."/>
        </authorList>
    </citation>
    <scope>NUCLEOTIDE SEQUENCE [LARGE SCALE GENOMIC DNA]</scope>
    <source>
        <strain evidence="7">TFB10046</strain>
    </source>
</reference>
<dbReference type="PANTHER" id="PTHR43248">
    <property type="entry name" value="2-SUCCINYL-6-HYDROXY-2,4-CYCLOHEXADIENE-1-CARBOXYLATE SYNTHASE"/>
    <property type="match status" value="1"/>
</dbReference>
<evidence type="ECO:0000313" key="7">
    <source>
        <dbReference type="Proteomes" id="UP000006514"/>
    </source>
</evidence>
<dbReference type="PANTHER" id="PTHR43248:SF25">
    <property type="entry name" value="AB HYDROLASE-1 DOMAIN-CONTAINING PROTEIN-RELATED"/>
    <property type="match status" value="1"/>
</dbReference>
<keyword evidence="4" id="KW-1133">Transmembrane helix</keyword>
<evidence type="ECO:0000256" key="3">
    <source>
        <dbReference type="SAM" id="MobiDB-lite"/>
    </source>
</evidence>
<accession>J0WWN6</accession>
<dbReference type="InterPro" id="IPR051601">
    <property type="entry name" value="Serine_prot/Carboxylest_S33"/>
</dbReference>
<proteinExistence type="inferred from homology"/>
<name>J0WWN6_AURST</name>
<comment type="similarity">
    <text evidence="1">Belongs to the peptidase S33 family.</text>
</comment>
<dbReference type="InterPro" id="IPR013595">
    <property type="entry name" value="Pept_S33_TAP-like_C"/>
</dbReference>
<sequence length="1137" mass="124826">MAESLNPWRSQSAERHAIPTYHDTPEDIENSGAHDRLMTGSRRGRRKLVDDGDDEYTGPLPAFMARLPAAAAQRRRTILFAGLGVVAFVLLVMFFKSLQPPRGFSKKDFSACFPDKDMECGFISPAVACFPSIADDQIFRANTPLNRGFEVPLNIDASGTRASILTQMRDWMSARKALFEVCQSAPGSEDLVYMSTTTVARDIDYMATALDGAGSMINYLGLSYGTILGSYLVNMFPDRVGRVVIDGVVDPQKWAHEPAHTWLDTWMNSTELAYNYLLSLCGSVGPEECPLARIKGESSDDIGARVDGFLGKLYNESANVSHDPRRGVITSGMVRTLIYTSLVSPGWFPQVANAISSAMKGDYSVLAQLTMQPIKQPSHPLPGDHARSIIACLDSPPYSTDRMDTWPTAESLTDAALARVTSVSPRFGLAPVVTEPDGACHYLAKTTSRLPERFTGPFHRKLRNPILIVNGDIDPLTPLISARFVNNQLGNSARLVIQRNTPAHTSFWLGPSLCVARAYRRFFVSGLVPEAKETLCSSDMPVFNSPDASAVQNAAPPKSSDSEPDVELKSVAGERAPLLPRTRVPDAEAASVTDAPPWSQKKRWVVISVSFLGLLAFVAIFNDWPPQGLDRQGFVPCAYDTDFECGYIRVPRNYFNASEGETEVYIARYPAPDQGKRIGSLFINAGGPGNPASSLALMMGKPFSRMFEGRFDIAGRAVIEAQNAEWLALLKATFETCIDAPGSDDIKYMSSATVARDIDYMTTVLDGKDALINYWGPSYGSVLGQYLVNMFPDRVGRVAIDGVVDAHMWSNEPSHMWLASMLDAAEANYEYVIKKCGEVGPEYCALANTKGESHTKIIARVDDFLDQLYDAPASAPHAPRPGIITSGAVRALLYSRTSMPKHLTRAYEAIAAGMEGNYTQLGELTIAPIRDPPARLPGDIARQLISCMDQHPYNSDHPETWPTAKDLTDAALYGLKHVSPRFALSVSLQEPDGGCQFLARVVNQIPERFSGPFNHTLLNPILIANGDLDPITPLLHARIVNKRFGDSARLVVSQDTPAHSNWFAGPSMCIAKAYRNFYARGELPEENETWCPTDIAVFDVPSSVDPPDEDQEDTELRAAVMEIREIWRNFLPDGFDM</sequence>
<dbReference type="OrthoDB" id="425534at2759"/>
<feature type="transmembrane region" description="Helical" evidence="4">
    <location>
        <begin position="78"/>
        <end position="98"/>
    </location>
</feature>
<keyword evidence="2" id="KW-0378">Hydrolase</keyword>
<keyword evidence="7" id="KW-1185">Reference proteome</keyword>
<organism evidence="6 7">
    <name type="scientific">Auricularia subglabra (strain TFB-10046 / SS5)</name>
    <name type="common">White-rot fungus</name>
    <name type="synonym">Auricularia delicata (strain TFB10046)</name>
    <dbReference type="NCBI Taxonomy" id="717982"/>
    <lineage>
        <taxon>Eukaryota</taxon>
        <taxon>Fungi</taxon>
        <taxon>Dikarya</taxon>
        <taxon>Basidiomycota</taxon>
        <taxon>Agaricomycotina</taxon>
        <taxon>Agaricomycetes</taxon>
        <taxon>Auriculariales</taxon>
        <taxon>Auriculariaceae</taxon>
        <taxon>Auricularia</taxon>
    </lineage>
</organism>
<feature type="domain" description="Peptidase S33 tripeptidyl aminopeptidase-like C-terminal" evidence="5">
    <location>
        <begin position="462"/>
        <end position="531"/>
    </location>
</feature>
<dbReference type="GO" id="GO:0016787">
    <property type="term" value="F:hydrolase activity"/>
    <property type="evidence" value="ECO:0007669"/>
    <property type="project" value="UniProtKB-KW"/>
</dbReference>
<feature type="domain" description="Peptidase S33 tripeptidyl aminopeptidase-like C-terminal" evidence="5">
    <location>
        <begin position="1019"/>
        <end position="1088"/>
    </location>
</feature>
<dbReference type="AlphaFoldDB" id="J0WWN6"/>
<feature type="region of interest" description="Disordered" evidence="3">
    <location>
        <begin position="547"/>
        <end position="567"/>
    </location>
</feature>